<keyword evidence="1" id="KW-1133">Transmembrane helix</keyword>
<sequence length="197" mass="21707">MPASFPIRCQREGALLLTRPLLLFVVLALHLRLLIWSGKVIPLDIEVASSDMIKRRSSITSQTIDERVGIAGVEVSWKLRLHWIGFRSLVIALAVIGSGLDVVSVPILVAAGFCSPMGEELDATDSEGERDQAPDDLNDSTWSLVQIASRAEKRRHPLLPHEFLPVSKPGSQGMANLQTTPWATMLPTSIRLCRFMC</sequence>
<protein>
    <submittedName>
        <fullName evidence="2">Uncharacterized protein</fullName>
    </submittedName>
</protein>
<proteinExistence type="predicted"/>
<organism evidence="2 3">
    <name type="scientific">Singulisphaera acidiphila (strain ATCC BAA-1392 / DSM 18658 / VKM B-2454 / MOB10)</name>
    <dbReference type="NCBI Taxonomy" id="886293"/>
    <lineage>
        <taxon>Bacteria</taxon>
        <taxon>Pseudomonadati</taxon>
        <taxon>Planctomycetota</taxon>
        <taxon>Planctomycetia</taxon>
        <taxon>Isosphaerales</taxon>
        <taxon>Isosphaeraceae</taxon>
        <taxon>Singulisphaera</taxon>
    </lineage>
</organism>
<dbReference type="EMBL" id="CP003364">
    <property type="protein sequence ID" value="AGA27408.1"/>
    <property type="molecule type" value="Genomic_DNA"/>
</dbReference>
<dbReference type="Proteomes" id="UP000010798">
    <property type="component" value="Chromosome"/>
</dbReference>
<dbReference type="KEGG" id="saci:Sinac_3135"/>
<accession>L0DF26</accession>
<feature type="transmembrane region" description="Helical" evidence="1">
    <location>
        <begin position="21"/>
        <end position="41"/>
    </location>
</feature>
<keyword evidence="1" id="KW-0472">Membrane</keyword>
<evidence type="ECO:0000313" key="2">
    <source>
        <dbReference type="EMBL" id="AGA27408.1"/>
    </source>
</evidence>
<keyword evidence="1" id="KW-0812">Transmembrane</keyword>
<gene>
    <name evidence="2" type="ordered locus">Sinac_3135</name>
</gene>
<feature type="transmembrane region" description="Helical" evidence="1">
    <location>
        <begin position="89"/>
        <end position="111"/>
    </location>
</feature>
<evidence type="ECO:0000256" key="1">
    <source>
        <dbReference type="SAM" id="Phobius"/>
    </source>
</evidence>
<reference evidence="2 3" key="1">
    <citation type="submission" date="2012-02" db="EMBL/GenBank/DDBJ databases">
        <title>Complete sequence of chromosome of Singulisphaera acidiphila DSM 18658.</title>
        <authorList>
            <consortium name="US DOE Joint Genome Institute (JGI-PGF)"/>
            <person name="Lucas S."/>
            <person name="Copeland A."/>
            <person name="Lapidus A."/>
            <person name="Glavina del Rio T."/>
            <person name="Dalin E."/>
            <person name="Tice H."/>
            <person name="Bruce D."/>
            <person name="Goodwin L."/>
            <person name="Pitluck S."/>
            <person name="Peters L."/>
            <person name="Ovchinnikova G."/>
            <person name="Chertkov O."/>
            <person name="Kyrpides N."/>
            <person name="Mavromatis K."/>
            <person name="Ivanova N."/>
            <person name="Brettin T."/>
            <person name="Detter J.C."/>
            <person name="Han C."/>
            <person name="Larimer F."/>
            <person name="Land M."/>
            <person name="Hauser L."/>
            <person name="Markowitz V."/>
            <person name="Cheng J.-F."/>
            <person name="Hugenholtz P."/>
            <person name="Woyke T."/>
            <person name="Wu D."/>
            <person name="Tindall B."/>
            <person name="Pomrenke H."/>
            <person name="Brambilla E."/>
            <person name="Klenk H.-P."/>
            <person name="Eisen J.A."/>
        </authorList>
    </citation>
    <scope>NUCLEOTIDE SEQUENCE [LARGE SCALE GENOMIC DNA]</scope>
    <source>
        <strain evidence="3">ATCC BAA-1392 / DSM 18658 / VKM B-2454 / MOB10</strain>
    </source>
</reference>
<evidence type="ECO:0000313" key="3">
    <source>
        <dbReference type="Proteomes" id="UP000010798"/>
    </source>
</evidence>
<dbReference type="HOGENOM" id="CLU_1383357_0_0_0"/>
<dbReference type="STRING" id="886293.Sinac_3135"/>
<keyword evidence="3" id="KW-1185">Reference proteome</keyword>
<name>L0DF26_SINAD</name>
<dbReference type="AlphaFoldDB" id="L0DF26"/>